<dbReference type="AlphaFoldDB" id="A0A0P0Z3X2"/>
<reference evidence="1" key="1">
    <citation type="journal article" date="2015" name="Proc. Natl. Acad. Sci. U.S.A.">
        <title>Bacterial clade with the ribosomal RNA operon on a small plasmid rather than the chromosome.</title>
        <authorList>
            <person name="Anda M."/>
            <person name="Ohtsubo Y."/>
            <person name="Okubo T."/>
            <person name="Sugawara M."/>
            <person name="Nagata Y."/>
            <person name="Tsuda M."/>
            <person name="Minamisawa K."/>
            <person name="Mitsui H."/>
        </authorList>
    </citation>
    <scope>NUCLEOTIDE SEQUENCE</scope>
    <source>
        <strain evidence="1">JCM 14755</strain>
    </source>
</reference>
<dbReference type="GO" id="GO:0016740">
    <property type="term" value="F:transferase activity"/>
    <property type="evidence" value="ECO:0007669"/>
    <property type="project" value="UniProtKB-KW"/>
</dbReference>
<evidence type="ECO:0000313" key="1">
    <source>
        <dbReference type="EMBL" id="BAT28739.1"/>
    </source>
</evidence>
<dbReference type="EMBL" id="LC066377">
    <property type="protein sequence ID" value="BAT28739.1"/>
    <property type="molecule type" value="Genomic_DNA"/>
</dbReference>
<proteinExistence type="predicted"/>
<organism evidence="1">
    <name type="scientific">Aureimonas frigidaquae</name>
    <dbReference type="NCBI Taxonomy" id="424757"/>
    <lineage>
        <taxon>Bacteria</taxon>
        <taxon>Pseudomonadati</taxon>
        <taxon>Pseudomonadota</taxon>
        <taxon>Alphaproteobacteria</taxon>
        <taxon>Hyphomicrobiales</taxon>
        <taxon>Aurantimonadaceae</taxon>
        <taxon>Aureimonas</taxon>
    </lineage>
</organism>
<dbReference type="RefSeq" id="WP_062225647.1">
    <property type="nucleotide sequence ID" value="NZ_BBWR01000002.1"/>
</dbReference>
<keyword evidence="1" id="KW-0808">Transferase</keyword>
<sequence>MTLVVRDVRIDVMNNEASINLRGFDVQKRYASMSVQLPISSCEGSRSRVEAAAREEAARLLEKAVRVLSPEVA</sequence>
<accession>A0A0P0Z3X2</accession>
<name>A0A0P0Z3X2_9HYPH</name>
<protein>
    <submittedName>
        <fullName evidence="1">Glutamyl-tRNA(Gln) amidotransferase subunit A, mitochondrial</fullName>
    </submittedName>
</protein>